<name>A0ABQ8L4H4_LABRO</name>
<sequence length="222" mass="25852">MLTEEVSGVRQQQKTIMSLVEEVKASRQQNIEKDKWIMLLENRVADLEQYTRMNDIIVTGLEIKPRSYARAVTTLNEGETSEQDDTTVEQQVTAFLHSKGIELDRSNIEACHSLPRRLKMDRPAIIVRFANRKHKTELLKQGRRLKGTDVYLNEHLTKKNADIARQARLLRRQKKIQSTWTTNCKIFIKLNGTPEQAKVLVIRQLEESWININELNESKVMQ</sequence>
<reference evidence="1 2" key="1">
    <citation type="submission" date="2022-01" db="EMBL/GenBank/DDBJ databases">
        <title>A high-quality chromosome-level genome assembly of rohu carp, Labeo rohita.</title>
        <authorList>
            <person name="Arick M.A. II"/>
            <person name="Hsu C.-Y."/>
            <person name="Magbanua Z."/>
            <person name="Pechanova O."/>
            <person name="Grover C."/>
            <person name="Miller E."/>
            <person name="Thrash A."/>
            <person name="Ezzel L."/>
            <person name="Alam S."/>
            <person name="Benzie J."/>
            <person name="Hamilton M."/>
            <person name="Karsi A."/>
            <person name="Lawrence M.L."/>
            <person name="Peterson D.G."/>
        </authorList>
    </citation>
    <scope>NUCLEOTIDE SEQUENCE [LARGE SCALE GENOMIC DNA]</scope>
    <source>
        <strain evidence="2">BAU-BD-2019</strain>
        <tissue evidence="1">Blood</tissue>
    </source>
</reference>
<evidence type="ECO:0000313" key="1">
    <source>
        <dbReference type="EMBL" id="KAI2645669.1"/>
    </source>
</evidence>
<keyword evidence="1" id="KW-0328">Glycosyltransferase</keyword>
<dbReference type="EMBL" id="JACTAM010002162">
    <property type="protein sequence ID" value="KAI2645669.1"/>
    <property type="molecule type" value="Genomic_DNA"/>
</dbReference>
<evidence type="ECO:0000313" key="2">
    <source>
        <dbReference type="Proteomes" id="UP000830375"/>
    </source>
</evidence>
<proteinExistence type="predicted"/>
<protein>
    <submittedName>
        <fullName evidence="1">Orotate phosphoribosyltransferase</fullName>
    </submittedName>
</protein>
<keyword evidence="1" id="KW-0808">Transferase</keyword>
<keyword evidence="2" id="KW-1185">Reference proteome</keyword>
<dbReference type="GO" id="GO:0016757">
    <property type="term" value="F:glycosyltransferase activity"/>
    <property type="evidence" value="ECO:0007669"/>
    <property type="project" value="UniProtKB-KW"/>
</dbReference>
<comment type="caution">
    <text evidence="1">The sequence shown here is derived from an EMBL/GenBank/DDBJ whole genome shotgun (WGS) entry which is preliminary data.</text>
</comment>
<dbReference type="Proteomes" id="UP000830375">
    <property type="component" value="Unassembled WGS sequence"/>
</dbReference>
<gene>
    <name evidence="1" type="ORF">H4Q32_024966</name>
</gene>
<accession>A0ABQ8L4H4</accession>
<organism evidence="1 2">
    <name type="scientific">Labeo rohita</name>
    <name type="common">Indian major carp</name>
    <name type="synonym">Cyprinus rohita</name>
    <dbReference type="NCBI Taxonomy" id="84645"/>
    <lineage>
        <taxon>Eukaryota</taxon>
        <taxon>Metazoa</taxon>
        <taxon>Chordata</taxon>
        <taxon>Craniata</taxon>
        <taxon>Vertebrata</taxon>
        <taxon>Euteleostomi</taxon>
        <taxon>Actinopterygii</taxon>
        <taxon>Neopterygii</taxon>
        <taxon>Teleostei</taxon>
        <taxon>Ostariophysi</taxon>
        <taxon>Cypriniformes</taxon>
        <taxon>Cyprinidae</taxon>
        <taxon>Labeoninae</taxon>
        <taxon>Labeonini</taxon>
        <taxon>Labeo</taxon>
    </lineage>
</organism>